<feature type="non-terminal residue" evidence="1">
    <location>
        <position position="268"/>
    </location>
</feature>
<evidence type="ECO:0000313" key="2">
    <source>
        <dbReference type="Proteomes" id="UP001215598"/>
    </source>
</evidence>
<keyword evidence="2" id="KW-1185">Reference proteome</keyword>
<feature type="non-terminal residue" evidence="1">
    <location>
        <position position="1"/>
    </location>
</feature>
<organism evidence="1 2">
    <name type="scientific">Mycena metata</name>
    <dbReference type="NCBI Taxonomy" id="1033252"/>
    <lineage>
        <taxon>Eukaryota</taxon>
        <taxon>Fungi</taxon>
        <taxon>Dikarya</taxon>
        <taxon>Basidiomycota</taxon>
        <taxon>Agaricomycotina</taxon>
        <taxon>Agaricomycetes</taxon>
        <taxon>Agaricomycetidae</taxon>
        <taxon>Agaricales</taxon>
        <taxon>Marasmiineae</taxon>
        <taxon>Mycenaceae</taxon>
        <taxon>Mycena</taxon>
    </lineage>
</organism>
<dbReference type="AlphaFoldDB" id="A0AAD7I0G2"/>
<reference evidence="1" key="1">
    <citation type="submission" date="2023-03" db="EMBL/GenBank/DDBJ databases">
        <title>Massive genome expansion in bonnet fungi (Mycena s.s.) driven by repeated elements and novel gene families across ecological guilds.</title>
        <authorList>
            <consortium name="Lawrence Berkeley National Laboratory"/>
            <person name="Harder C.B."/>
            <person name="Miyauchi S."/>
            <person name="Viragh M."/>
            <person name="Kuo A."/>
            <person name="Thoen E."/>
            <person name="Andreopoulos B."/>
            <person name="Lu D."/>
            <person name="Skrede I."/>
            <person name="Drula E."/>
            <person name="Henrissat B."/>
            <person name="Morin E."/>
            <person name="Kohler A."/>
            <person name="Barry K."/>
            <person name="LaButti K."/>
            <person name="Morin E."/>
            <person name="Salamov A."/>
            <person name="Lipzen A."/>
            <person name="Mereny Z."/>
            <person name="Hegedus B."/>
            <person name="Baldrian P."/>
            <person name="Stursova M."/>
            <person name="Weitz H."/>
            <person name="Taylor A."/>
            <person name="Grigoriev I.V."/>
            <person name="Nagy L.G."/>
            <person name="Martin F."/>
            <person name="Kauserud H."/>
        </authorList>
    </citation>
    <scope>NUCLEOTIDE SEQUENCE</scope>
    <source>
        <strain evidence="1">CBHHK182m</strain>
    </source>
</reference>
<name>A0AAD7I0G2_9AGAR</name>
<gene>
    <name evidence="1" type="ORF">B0H16DRAFT_1223290</name>
</gene>
<dbReference type="EMBL" id="JARKIB010000153">
    <property type="protein sequence ID" value="KAJ7731416.1"/>
    <property type="molecule type" value="Genomic_DNA"/>
</dbReference>
<accession>A0AAD7I0G2</accession>
<protein>
    <submittedName>
        <fullName evidence="1">Uncharacterized protein</fullName>
    </submittedName>
</protein>
<sequence length="268" mass="31096">KNLRLWAEGKREEVLTPHIEEYTDALERGWRDERDCLQKICNEFHAKFDWRLQYHKEPGSDKHNKRKCIELLNEVSDGRHDRDLRSSIQRIRRWYEYHARKLRKWLRSKGDPRKDPWAVLLSQLSGLKSPPKARQAYQPYMHEHYESDITSMVAERWLSQQSAGGNVQTSSKPTATFRAEVTRELFAALPENERARFGERAKVAAATARGKYDATMKAPLSRAPEVRQKCNDAIGNFLGPIQRGILEYTGLHSVVLMGRPIPKYGGEL</sequence>
<dbReference type="Proteomes" id="UP001215598">
    <property type="component" value="Unassembled WGS sequence"/>
</dbReference>
<comment type="caution">
    <text evidence="1">The sequence shown here is derived from an EMBL/GenBank/DDBJ whole genome shotgun (WGS) entry which is preliminary data.</text>
</comment>
<proteinExistence type="predicted"/>
<evidence type="ECO:0000313" key="1">
    <source>
        <dbReference type="EMBL" id="KAJ7731416.1"/>
    </source>
</evidence>